<dbReference type="NCBIfam" id="TIGR00860">
    <property type="entry name" value="LIC"/>
    <property type="match status" value="1"/>
</dbReference>
<feature type="transmembrane region" description="Helical" evidence="11">
    <location>
        <begin position="272"/>
        <end position="294"/>
    </location>
</feature>
<evidence type="ECO:0000256" key="2">
    <source>
        <dbReference type="ARBA" id="ARBA00004236"/>
    </source>
</evidence>
<dbReference type="SUPFAM" id="SSF63712">
    <property type="entry name" value="Nicotinic receptor ligand binding domain-like"/>
    <property type="match status" value="1"/>
</dbReference>
<gene>
    <name evidence="14" type="ORF">PENTCL1PPCAC_11566</name>
</gene>
<evidence type="ECO:0000256" key="1">
    <source>
        <dbReference type="ARBA" id="ARBA00004141"/>
    </source>
</evidence>
<dbReference type="Pfam" id="PF02931">
    <property type="entry name" value="Neur_chan_LBD"/>
    <property type="match status" value="1"/>
</dbReference>
<keyword evidence="4" id="KW-1003">Cell membrane</keyword>
<dbReference type="PRINTS" id="PR00252">
    <property type="entry name" value="NRIONCHANNEL"/>
</dbReference>
<feature type="transmembrane region" description="Helical" evidence="11">
    <location>
        <begin position="496"/>
        <end position="517"/>
    </location>
</feature>
<dbReference type="GO" id="GO:0004888">
    <property type="term" value="F:transmembrane signaling receptor activity"/>
    <property type="evidence" value="ECO:0007669"/>
    <property type="project" value="InterPro"/>
</dbReference>
<organism evidence="14 15">
    <name type="scientific">Pristionchus entomophagus</name>
    <dbReference type="NCBI Taxonomy" id="358040"/>
    <lineage>
        <taxon>Eukaryota</taxon>
        <taxon>Metazoa</taxon>
        <taxon>Ecdysozoa</taxon>
        <taxon>Nematoda</taxon>
        <taxon>Chromadorea</taxon>
        <taxon>Rhabditida</taxon>
        <taxon>Rhabditina</taxon>
        <taxon>Diplogasteromorpha</taxon>
        <taxon>Diplogasteroidea</taxon>
        <taxon>Neodiplogasteridae</taxon>
        <taxon>Pristionchus</taxon>
    </lineage>
</organism>
<feature type="transmembrane region" description="Helical" evidence="11">
    <location>
        <begin position="301"/>
        <end position="320"/>
    </location>
</feature>
<evidence type="ECO:0000256" key="4">
    <source>
        <dbReference type="ARBA" id="ARBA00022475"/>
    </source>
</evidence>
<evidence type="ECO:0000259" key="13">
    <source>
        <dbReference type="Pfam" id="PF02932"/>
    </source>
</evidence>
<name>A0AAV5TCQ1_9BILA</name>
<protein>
    <recommendedName>
        <fullName evidence="16">Transmembrane ion channel</fullName>
    </recommendedName>
</protein>
<dbReference type="Proteomes" id="UP001432027">
    <property type="component" value="Unassembled WGS sequence"/>
</dbReference>
<keyword evidence="9 11" id="KW-0472">Membrane</keyword>
<comment type="subcellular location">
    <subcellularLocation>
        <location evidence="2">Cell membrane</location>
    </subcellularLocation>
    <subcellularLocation>
        <location evidence="1">Membrane</location>
        <topology evidence="1">Multi-pass membrane protein</topology>
    </subcellularLocation>
</comment>
<accession>A0AAV5TCQ1</accession>
<keyword evidence="10 11" id="KW-0407">Ion channel</keyword>
<evidence type="ECO:0000256" key="11">
    <source>
        <dbReference type="RuleBase" id="RU000687"/>
    </source>
</evidence>
<dbReference type="InterPro" id="IPR006029">
    <property type="entry name" value="Neurotrans-gated_channel_TM"/>
</dbReference>
<proteinExistence type="inferred from homology"/>
<dbReference type="AlphaFoldDB" id="A0AAV5TCQ1"/>
<evidence type="ECO:0000256" key="7">
    <source>
        <dbReference type="ARBA" id="ARBA00022989"/>
    </source>
</evidence>
<comment type="caution">
    <text evidence="14">The sequence shown here is derived from an EMBL/GenBank/DDBJ whole genome shotgun (WGS) entry which is preliminary data.</text>
</comment>
<feature type="domain" description="Neurotransmitter-gated ion-channel transmembrane" evidence="13">
    <location>
        <begin position="277"/>
        <end position="510"/>
    </location>
</feature>
<dbReference type="CDD" id="cd19049">
    <property type="entry name" value="LGIC_TM_anion"/>
    <property type="match status" value="1"/>
</dbReference>
<feature type="non-terminal residue" evidence="14">
    <location>
        <position position="1"/>
    </location>
</feature>
<evidence type="ECO:0000256" key="8">
    <source>
        <dbReference type="ARBA" id="ARBA00023065"/>
    </source>
</evidence>
<evidence type="ECO:0000259" key="12">
    <source>
        <dbReference type="Pfam" id="PF02931"/>
    </source>
</evidence>
<dbReference type="PANTHER" id="PTHR18945">
    <property type="entry name" value="NEUROTRANSMITTER GATED ION CHANNEL"/>
    <property type="match status" value="1"/>
</dbReference>
<evidence type="ECO:0000256" key="3">
    <source>
        <dbReference type="ARBA" id="ARBA00022448"/>
    </source>
</evidence>
<keyword evidence="3 11" id="KW-0813">Transport</keyword>
<dbReference type="InterPro" id="IPR006201">
    <property type="entry name" value="Neur_channel"/>
</dbReference>
<dbReference type="InterPro" id="IPR018000">
    <property type="entry name" value="Neurotransmitter_ion_chnl_CS"/>
</dbReference>
<keyword evidence="7 11" id="KW-1133">Transmembrane helix</keyword>
<dbReference type="InterPro" id="IPR006202">
    <property type="entry name" value="Neur_chan_lig-bd"/>
</dbReference>
<sequence>IKANGLIYFRCLLLLLSLPTVSSSYNFASFSNSSFPRHSPQAFNTGKSNHNTSLTREITKILNSLLHNQDKNFRPYNDDPREPLKVEIDISVRSMGPISEQHMEFSLDCYFRQRWVDKRLSFTPVDPSRQEIPVASKMLKDIWTPDTYIRNGRKSYLHTLTVPNILFRVRSDGQVRVSQRLTIRSRCAMFLRKFPMDAQACPIEIGSLGYFTKDIIYVWNNVELDEKMGNMLSQYQLLGLYKTQLNVSDYRFPDQQISVLKVYFKLQRQQGFYILQIYTPCTLLVVMSWVSFWINKEASPARVALGIMTVLSMSTLGFGLRTDLPKVSHSTALDIYIISCFGFVFAAMVEYAVINYAHIFYIKKKMHELKGLESNKAIDSMRMFTASIMGARRETIQAEDIKLNLKPKKPWYRRILRREKAETTSDSPSLSGSIQSDPEVWLRARSPSTLHVDTTELEKRGSVFYRMAVKAAKAREKLKLRDPAIVVNRIDNVSKVAFPTLYILFNCGYWVAFLYLIPDEINEILKFDNRNNSYP</sequence>
<dbReference type="InterPro" id="IPR038050">
    <property type="entry name" value="Neuro_actylchol_rec"/>
</dbReference>
<dbReference type="SUPFAM" id="SSF90112">
    <property type="entry name" value="Neurotransmitter-gated ion-channel transmembrane pore"/>
    <property type="match status" value="1"/>
</dbReference>
<evidence type="ECO:0000256" key="9">
    <source>
        <dbReference type="ARBA" id="ARBA00023136"/>
    </source>
</evidence>
<evidence type="ECO:0000256" key="10">
    <source>
        <dbReference type="ARBA" id="ARBA00023303"/>
    </source>
</evidence>
<evidence type="ECO:0000256" key="5">
    <source>
        <dbReference type="ARBA" id="ARBA00022692"/>
    </source>
</evidence>
<keyword evidence="6 11" id="KW-0732">Signal</keyword>
<dbReference type="Gene3D" id="2.70.170.10">
    <property type="entry name" value="Neurotransmitter-gated ion-channel ligand-binding domain"/>
    <property type="match status" value="1"/>
</dbReference>
<dbReference type="InterPro" id="IPR036719">
    <property type="entry name" value="Neuro-gated_channel_TM_sf"/>
</dbReference>
<dbReference type="InterPro" id="IPR036734">
    <property type="entry name" value="Neur_chan_lig-bd_sf"/>
</dbReference>
<feature type="transmembrane region" description="Helical" evidence="11">
    <location>
        <begin position="335"/>
        <end position="357"/>
    </location>
</feature>
<keyword evidence="8 11" id="KW-0406">Ion transport</keyword>
<feature type="chain" id="PRO_5043111020" description="Transmembrane ion channel" evidence="11">
    <location>
        <begin position="24"/>
        <end position="535"/>
    </location>
</feature>
<feature type="signal peptide" evidence="11">
    <location>
        <begin position="1"/>
        <end position="23"/>
    </location>
</feature>
<dbReference type="InterPro" id="IPR006028">
    <property type="entry name" value="GABAA/Glycine_rcpt"/>
</dbReference>
<dbReference type="Pfam" id="PF02932">
    <property type="entry name" value="Neur_chan_memb"/>
    <property type="match status" value="1"/>
</dbReference>
<dbReference type="GO" id="GO:0005230">
    <property type="term" value="F:extracellular ligand-gated monoatomic ion channel activity"/>
    <property type="evidence" value="ECO:0007669"/>
    <property type="project" value="InterPro"/>
</dbReference>
<evidence type="ECO:0000313" key="15">
    <source>
        <dbReference type="Proteomes" id="UP001432027"/>
    </source>
</evidence>
<evidence type="ECO:0008006" key="16">
    <source>
        <dbReference type="Google" id="ProtNLM"/>
    </source>
</evidence>
<keyword evidence="5 11" id="KW-0812">Transmembrane</keyword>
<reference evidence="14" key="1">
    <citation type="submission" date="2023-10" db="EMBL/GenBank/DDBJ databases">
        <title>Genome assembly of Pristionchus species.</title>
        <authorList>
            <person name="Yoshida K."/>
            <person name="Sommer R.J."/>
        </authorList>
    </citation>
    <scope>NUCLEOTIDE SEQUENCE</scope>
    <source>
        <strain evidence="14">RS0144</strain>
    </source>
</reference>
<dbReference type="Gene3D" id="1.20.58.390">
    <property type="entry name" value="Neurotransmitter-gated ion-channel transmembrane domain"/>
    <property type="match status" value="1"/>
</dbReference>
<evidence type="ECO:0000256" key="6">
    <source>
        <dbReference type="ARBA" id="ARBA00022729"/>
    </source>
</evidence>
<dbReference type="GO" id="GO:0005886">
    <property type="term" value="C:plasma membrane"/>
    <property type="evidence" value="ECO:0007669"/>
    <property type="project" value="UniProtKB-SubCell"/>
</dbReference>
<dbReference type="EMBL" id="BTSX01000003">
    <property type="protein sequence ID" value="GMS89391.1"/>
    <property type="molecule type" value="Genomic_DNA"/>
</dbReference>
<keyword evidence="15" id="KW-1185">Reference proteome</keyword>
<dbReference type="PROSITE" id="PS00236">
    <property type="entry name" value="NEUROTR_ION_CHANNEL"/>
    <property type="match status" value="1"/>
</dbReference>
<comment type="similarity">
    <text evidence="11">Belongs to the ligand-gated ion channel (TC 1.A.9) family.</text>
</comment>
<feature type="domain" description="Neurotransmitter-gated ion-channel ligand-binding" evidence="12">
    <location>
        <begin position="59"/>
        <end position="269"/>
    </location>
</feature>
<dbReference type="PRINTS" id="PR00253">
    <property type="entry name" value="GABAARECEPTR"/>
</dbReference>
<evidence type="ECO:0000313" key="14">
    <source>
        <dbReference type="EMBL" id="GMS89391.1"/>
    </source>
</evidence>